<reference evidence="1 2" key="1">
    <citation type="submission" date="2019-12" db="EMBL/GenBank/DDBJ databases">
        <authorList>
            <person name="Alioto T."/>
            <person name="Alioto T."/>
            <person name="Gomez Garrido J."/>
        </authorList>
    </citation>
    <scope>NUCLEOTIDE SEQUENCE [LARGE SCALE GENOMIC DNA]</scope>
</reference>
<comment type="caution">
    <text evidence="1">The sequence shown here is derived from an EMBL/GenBank/DDBJ whole genome shotgun (WGS) entry which is preliminary data.</text>
</comment>
<sequence>MKNSLQKDLSEFSIEFVELHLPSLPELPPQYHTIKNVPPNLMPTLMQAFQMSSSSFSSIISNLKPDLLIYDGFQPWAPKLASSQGIPAVLFSISGATQLAFFHHMHTYGNATNFPYPAIYSLDYEQKDLKAQGESIKLKMQTKVLHLGYSNNLVTLFWSRPVKE</sequence>
<dbReference type="OrthoDB" id="5835829at2759"/>
<protein>
    <submittedName>
        <fullName evidence="1">Beta-D-glucosyl crocetin beta-1,6-glucosyltransferase-like</fullName>
    </submittedName>
</protein>
<keyword evidence="2" id="KW-1185">Reference proteome</keyword>
<name>A0A8S0UT30_OLEEU</name>
<dbReference type="PANTHER" id="PTHR48044">
    <property type="entry name" value="GLYCOSYLTRANSFERASE"/>
    <property type="match status" value="1"/>
</dbReference>
<gene>
    <name evidence="1" type="ORF">OLEA9_A019234</name>
</gene>
<dbReference type="GO" id="GO:1901135">
    <property type="term" value="P:carbohydrate derivative metabolic process"/>
    <property type="evidence" value="ECO:0007669"/>
    <property type="project" value="UniProtKB-ARBA"/>
</dbReference>
<dbReference type="Proteomes" id="UP000594638">
    <property type="component" value="Unassembled WGS sequence"/>
</dbReference>
<dbReference type="Gene3D" id="3.40.50.2000">
    <property type="entry name" value="Glycogen Phosphorylase B"/>
    <property type="match status" value="1"/>
</dbReference>
<dbReference type="AlphaFoldDB" id="A0A8S0UT30"/>
<proteinExistence type="predicted"/>
<accession>A0A8S0UT30</accession>
<evidence type="ECO:0000313" key="2">
    <source>
        <dbReference type="Proteomes" id="UP000594638"/>
    </source>
</evidence>
<dbReference type="PANTHER" id="PTHR48044:SF82">
    <property type="entry name" value="GLYCOSYLTRANSFERASE"/>
    <property type="match status" value="1"/>
</dbReference>
<dbReference type="Gramene" id="OE9A019234T1">
    <property type="protein sequence ID" value="OE9A019234C1"/>
    <property type="gene ID" value="OE9A019234"/>
</dbReference>
<dbReference type="EMBL" id="CACTIH010009047">
    <property type="protein sequence ID" value="CAA3020993.1"/>
    <property type="molecule type" value="Genomic_DNA"/>
</dbReference>
<evidence type="ECO:0000313" key="1">
    <source>
        <dbReference type="EMBL" id="CAA3020993.1"/>
    </source>
</evidence>
<dbReference type="GO" id="GO:0008194">
    <property type="term" value="F:UDP-glycosyltransferase activity"/>
    <property type="evidence" value="ECO:0007669"/>
    <property type="project" value="UniProtKB-ARBA"/>
</dbReference>
<organism evidence="1 2">
    <name type="scientific">Olea europaea subsp. europaea</name>
    <dbReference type="NCBI Taxonomy" id="158383"/>
    <lineage>
        <taxon>Eukaryota</taxon>
        <taxon>Viridiplantae</taxon>
        <taxon>Streptophyta</taxon>
        <taxon>Embryophyta</taxon>
        <taxon>Tracheophyta</taxon>
        <taxon>Spermatophyta</taxon>
        <taxon>Magnoliopsida</taxon>
        <taxon>eudicotyledons</taxon>
        <taxon>Gunneridae</taxon>
        <taxon>Pentapetalae</taxon>
        <taxon>asterids</taxon>
        <taxon>lamiids</taxon>
        <taxon>Lamiales</taxon>
        <taxon>Oleaceae</taxon>
        <taxon>Oleeae</taxon>
        <taxon>Olea</taxon>
    </lineage>
</organism>
<dbReference type="SUPFAM" id="SSF53756">
    <property type="entry name" value="UDP-Glycosyltransferase/glycogen phosphorylase"/>
    <property type="match status" value="1"/>
</dbReference>